<dbReference type="RefSeq" id="WP_338096674.1">
    <property type="nucleotide sequence ID" value="NZ_JAWDKB010000006.1"/>
</dbReference>
<dbReference type="EMBL" id="JAWDKB010000006">
    <property type="protein sequence ID" value="MDV0444172.1"/>
    <property type="molecule type" value="Genomic_DNA"/>
</dbReference>
<keyword evidence="3" id="KW-1185">Reference proteome</keyword>
<proteinExistence type="predicted"/>
<dbReference type="PROSITE" id="PS51257">
    <property type="entry name" value="PROKAR_LIPOPROTEIN"/>
    <property type="match status" value="1"/>
</dbReference>
<name>A0AAE4MFW5_9EURY</name>
<dbReference type="Proteomes" id="UP001283212">
    <property type="component" value="Unassembled WGS sequence"/>
</dbReference>
<protein>
    <submittedName>
        <fullName evidence="2">Uncharacterized protein</fullName>
    </submittedName>
</protein>
<evidence type="ECO:0000313" key="3">
    <source>
        <dbReference type="Proteomes" id="UP001283212"/>
    </source>
</evidence>
<accession>A0AAE4MFW5</accession>
<feature type="region of interest" description="Disordered" evidence="1">
    <location>
        <begin position="76"/>
        <end position="106"/>
    </location>
</feature>
<evidence type="ECO:0000256" key="1">
    <source>
        <dbReference type="SAM" id="MobiDB-lite"/>
    </source>
</evidence>
<evidence type="ECO:0000313" key="2">
    <source>
        <dbReference type="EMBL" id="MDV0444172.1"/>
    </source>
</evidence>
<gene>
    <name evidence="2" type="ORF">McpCs1_15680</name>
</gene>
<dbReference type="AlphaFoldDB" id="A0AAE4MFW5"/>
<comment type="caution">
    <text evidence="2">The sequence shown here is derived from an EMBL/GenBank/DDBJ whole genome shotgun (WGS) entry which is preliminary data.</text>
</comment>
<sequence length="145" mass="15329">MKRLLIVLIMCVVLLTVSAGCVGTPGVVTQVYTEDGVTVYQNADGSHYGIDEEGNEVWVNPDGSYSGKTVDGSTVTGSKNGDINYQGTDGTSVVGNNQSGTAVTEDGSTMTWTTDASGVIHYTIVDKETGETYTYSSTDIPRGYY</sequence>
<organism evidence="2 3">
    <name type="scientific">Methanorbis rubei</name>
    <dbReference type="NCBI Taxonomy" id="3028300"/>
    <lineage>
        <taxon>Archaea</taxon>
        <taxon>Methanobacteriati</taxon>
        <taxon>Methanobacteriota</taxon>
        <taxon>Stenosarchaea group</taxon>
        <taxon>Methanomicrobia</taxon>
        <taxon>Methanomicrobiales</taxon>
        <taxon>Methanocorpusculaceae</taxon>
        <taxon>Methanorbis</taxon>
    </lineage>
</organism>
<reference evidence="2 3" key="1">
    <citation type="submission" date="2023-06" db="EMBL/GenBank/DDBJ databases">
        <title>Genome sequence of Methancorpusculaceae sp. Cs1.</title>
        <authorList>
            <person name="Protasov E."/>
            <person name="Platt K."/>
            <person name="Poehlein A."/>
            <person name="Daniel R."/>
            <person name="Brune A."/>
        </authorList>
    </citation>
    <scope>NUCLEOTIDE SEQUENCE [LARGE SCALE GENOMIC DNA]</scope>
    <source>
        <strain evidence="2 3">Cs1</strain>
    </source>
</reference>